<comment type="domain">
    <text evidence="8">The N-terminal region contains the highly conserved SGGXDS motif, predicted to be a P-loop motif involved in ATP binding.</text>
</comment>
<dbReference type="Proteomes" id="UP000012046">
    <property type="component" value="Unassembled WGS sequence"/>
</dbReference>
<dbReference type="SMART" id="SM00977">
    <property type="entry name" value="TilS_C"/>
    <property type="match status" value="1"/>
</dbReference>
<evidence type="ECO:0000256" key="2">
    <source>
        <dbReference type="ARBA" id="ARBA00022490"/>
    </source>
</evidence>
<evidence type="ECO:0000313" key="10">
    <source>
        <dbReference type="EMBL" id="EHR39816.1"/>
    </source>
</evidence>
<dbReference type="STRING" id="1129374.AJE_14090"/>
<evidence type="ECO:0000256" key="5">
    <source>
        <dbReference type="ARBA" id="ARBA00022741"/>
    </source>
</evidence>
<dbReference type="AlphaFoldDB" id="H3ZHG0"/>
<dbReference type="GO" id="GO:0005737">
    <property type="term" value="C:cytoplasm"/>
    <property type="evidence" value="ECO:0007669"/>
    <property type="project" value="UniProtKB-SubCell"/>
</dbReference>
<dbReference type="InterPro" id="IPR015262">
    <property type="entry name" value="tRNA_Ile_lys_synt_subst-bd"/>
</dbReference>
<comment type="caution">
    <text evidence="10">The sequence shown here is derived from an EMBL/GenBank/DDBJ whole genome shotgun (WGS) entry which is preliminary data.</text>
</comment>
<comment type="function">
    <text evidence="8">Ligates lysine onto the cytidine present at position 34 of the AUA codon-specific tRNA(Ile) that contains the anticodon CAU, in an ATP-dependent manner. Cytidine is converted to lysidine, thus changing the amino acid specificity of the tRNA from methionine to isoleucine.</text>
</comment>
<dbReference type="RefSeq" id="WP_008951405.1">
    <property type="nucleotide sequence ID" value="NZ_AHTH01000048.1"/>
</dbReference>
<dbReference type="PANTHER" id="PTHR43033:SF1">
    <property type="entry name" value="TRNA(ILE)-LYSIDINE SYNTHASE-RELATED"/>
    <property type="match status" value="1"/>
</dbReference>
<gene>
    <name evidence="8" type="primary">tilS</name>
    <name evidence="10" type="ORF">AJE_14090</name>
</gene>
<dbReference type="HAMAP" id="MF_01161">
    <property type="entry name" value="tRNA_Ile_lys_synt"/>
    <property type="match status" value="1"/>
</dbReference>
<dbReference type="NCBIfam" id="TIGR02432">
    <property type="entry name" value="lysidine_TilS_N"/>
    <property type="match status" value="1"/>
</dbReference>
<accession>H3ZHG0</accession>
<evidence type="ECO:0000256" key="3">
    <source>
        <dbReference type="ARBA" id="ARBA00022598"/>
    </source>
</evidence>
<comment type="subcellular location">
    <subcellularLocation>
        <location evidence="1 8">Cytoplasm</location>
    </subcellularLocation>
</comment>
<evidence type="ECO:0000256" key="1">
    <source>
        <dbReference type="ARBA" id="ARBA00004496"/>
    </source>
</evidence>
<dbReference type="Pfam" id="PF01171">
    <property type="entry name" value="ATP_bind_3"/>
    <property type="match status" value="1"/>
</dbReference>
<comment type="similarity">
    <text evidence="8">Belongs to the tRNA(Ile)-lysidine synthase family.</text>
</comment>
<proteinExistence type="inferred from homology"/>
<dbReference type="NCBIfam" id="TIGR02433">
    <property type="entry name" value="lysidine_TilS_C"/>
    <property type="match status" value="1"/>
</dbReference>
<dbReference type="InterPro" id="IPR011063">
    <property type="entry name" value="TilS/TtcA_N"/>
</dbReference>
<keyword evidence="4 8" id="KW-0819">tRNA processing</keyword>
<name>H3ZHG0_9ALTE</name>
<dbReference type="GO" id="GO:0032267">
    <property type="term" value="F:tRNA(Ile)-lysidine synthase activity"/>
    <property type="evidence" value="ECO:0007669"/>
    <property type="project" value="UniProtKB-EC"/>
</dbReference>
<dbReference type="InterPro" id="IPR012796">
    <property type="entry name" value="Lysidine-tRNA-synth_C"/>
</dbReference>
<feature type="domain" description="Lysidine-tRNA(Ile) synthetase C-terminal" evidence="9">
    <location>
        <begin position="362"/>
        <end position="430"/>
    </location>
</feature>
<evidence type="ECO:0000256" key="7">
    <source>
        <dbReference type="ARBA" id="ARBA00048539"/>
    </source>
</evidence>
<keyword evidence="3 8" id="KW-0436">Ligase</keyword>
<dbReference type="Pfam" id="PF11734">
    <property type="entry name" value="TilS_C"/>
    <property type="match status" value="1"/>
</dbReference>
<keyword evidence="5 8" id="KW-0547">Nucleotide-binding</keyword>
<dbReference type="InterPro" id="IPR014729">
    <property type="entry name" value="Rossmann-like_a/b/a_fold"/>
</dbReference>
<dbReference type="SUPFAM" id="SSF82829">
    <property type="entry name" value="MesJ substrate recognition domain-like"/>
    <property type="match status" value="1"/>
</dbReference>
<dbReference type="PANTHER" id="PTHR43033">
    <property type="entry name" value="TRNA(ILE)-LYSIDINE SYNTHASE-RELATED"/>
    <property type="match status" value="1"/>
</dbReference>
<comment type="catalytic activity">
    <reaction evidence="7 8">
        <text>cytidine(34) in tRNA(Ile2) + L-lysine + ATP = lysidine(34) in tRNA(Ile2) + AMP + diphosphate + H(+)</text>
        <dbReference type="Rhea" id="RHEA:43744"/>
        <dbReference type="Rhea" id="RHEA-COMP:10625"/>
        <dbReference type="Rhea" id="RHEA-COMP:10670"/>
        <dbReference type="ChEBI" id="CHEBI:15378"/>
        <dbReference type="ChEBI" id="CHEBI:30616"/>
        <dbReference type="ChEBI" id="CHEBI:32551"/>
        <dbReference type="ChEBI" id="CHEBI:33019"/>
        <dbReference type="ChEBI" id="CHEBI:82748"/>
        <dbReference type="ChEBI" id="CHEBI:83665"/>
        <dbReference type="ChEBI" id="CHEBI:456215"/>
        <dbReference type="EC" id="6.3.4.19"/>
    </reaction>
</comment>
<organism evidence="10 11">
    <name type="scientific">Alishewanella jeotgali KCTC 22429</name>
    <dbReference type="NCBI Taxonomy" id="1129374"/>
    <lineage>
        <taxon>Bacteria</taxon>
        <taxon>Pseudomonadati</taxon>
        <taxon>Pseudomonadota</taxon>
        <taxon>Gammaproteobacteria</taxon>
        <taxon>Alteromonadales</taxon>
        <taxon>Alteromonadaceae</taxon>
        <taxon>Alishewanella</taxon>
    </lineage>
</organism>
<dbReference type="Gene3D" id="3.40.50.620">
    <property type="entry name" value="HUPs"/>
    <property type="match status" value="1"/>
</dbReference>
<evidence type="ECO:0000256" key="8">
    <source>
        <dbReference type="HAMAP-Rule" id="MF_01161"/>
    </source>
</evidence>
<dbReference type="InterPro" id="IPR012795">
    <property type="entry name" value="tRNA_Ile_lys_synt_N"/>
</dbReference>
<dbReference type="PATRIC" id="fig|1129374.4.peg.2786"/>
<sequence length="434" mass="48718">MSDLSDLQLALQQLLRRYAPRQLTLAYSGGLDSQLLLHLLVAPCQTLGITLTAVHIHHGISRHADAWAEFCQQQCQKLGVDFKLHRVQLQGRSALEQQARDARYQVLTDYVTARDSALVTAHHANDQLETLLLALKRGAGLAGMAGMAESRPFGNGLLLRPWLNFSRQQLEHVARALQLSWVEDESNQSAEFDRNFLRLEVIPKLSERWPAITTTCARTSQHLQQALELADYYTERALADCATADYLDLQQLALQPALQQDLLLRKWLARSGLNPSTQWLSTLKQQVIVAREDAQPCLMLGHWQLRRFQQRLYLLPELPVVPKDYTPSLHCGQRLILAAALGELSCQLQPESGALPAAGTAFQLAFGSLSQTFKPVNQPGKPLKQWFKLWQVPPWQRQRIPLLLQDGQIQLVAGYQSSVALSAASCWISWQLPG</sequence>
<keyword evidence="2 8" id="KW-0963">Cytoplasm</keyword>
<evidence type="ECO:0000259" key="9">
    <source>
        <dbReference type="SMART" id="SM00977"/>
    </source>
</evidence>
<keyword evidence="11" id="KW-1185">Reference proteome</keyword>
<dbReference type="Gene3D" id="1.20.59.20">
    <property type="match status" value="1"/>
</dbReference>
<dbReference type="GO" id="GO:0005524">
    <property type="term" value="F:ATP binding"/>
    <property type="evidence" value="ECO:0007669"/>
    <property type="project" value="UniProtKB-UniRule"/>
</dbReference>
<dbReference type="InterPro" id="IPR012094">
    <property type="entry name" value="tRNA_Ile_lys_synt"/>
</dbReference>
<evidence type="ECO:0000256" key="4">
    <source>
        <dbReference type="ARBA" id="ARBA00022694"/>
    </source>
</evidence>
<dbReference type="EMBL" id="AHTH01000048">
    <property type="protein sequence ID" value="EHR39816.1"/>
    <property type="molecule type" value="Genomic_DNA"/>
</dbReference>
<keyword evidence="6 8" id="KW-0067">ATP-binding</keyword>
<evidence type="ECO:0000313" key="11">
    <source>
        <dbReference type="Proteomes" id="UP000012046"/>
    </source>
</evidence>
<evidence type="ECO:0000256" key="6">
    <source>
        <dbReference type="ARBA" id="ARBA00022840"/>
    </source>
</evidence>
<dbReference type="SUPFAM" id="SSF52402">
    <property type="entry name" value="Adenine nucleotide alpha hydrolases-like"/>
    <property type="match status" value="1"/>
</dbReference>
<dbReference type="GO" id="GO:0006400">
    <property type="term" value="P:tRNA modification"/>
    <property type="evidence" value="ECO:0007669"/>
    <property type="project" value="UniProtKB-UniRule"/>
</dbReference>
<dbReference type="EC" id="6.3.4.19" evidence="8"/>
<feature type="binding site" evidence="8">
    <location>
        <begin position="28"/>
        <end position="33"/>
    </location>
    <ligand>
        <name>ATP</name>
        <dbReference type="ChEBI" id="CHEBI:30616"/>
    </ligand>
</feature>
<dbReference type="Pfam" id="PF09179">
    <property type="entry name" value="TilS"/>
    <property type="match status" value="1"/>
</dbReference>
<dbReference type="SUPFAM" id="SSF56037">
    <property type="entry name" value="PheT/TilS domain"/>
    <property type="match status" value="1"/>
</dbReference>
<reference evidence="10 11" key="1">
    <citation type="journal article" date="2012" name="J. Bacteriol.">
        <title>Genome Sequence of Extracellular-Protease-Producing Alishewanella jeotgali Isolated from Traditional Korean Fermented Seafood.</title>
        <authorList>
            <person name="Jung J."/>
            <person name="Chun J."/>
            <person name="Park W."/>
        </authorList>
    </citation>
    <scope>NUCLEOTIDE SEQUENCE [LARGE SCALE GENOMIC DNA]</scope>
    <source>
        <strain evidence="10 11">KCTC 22429</strain>
    </source>
</reference>
<dbReference type="eggNOG" id="COG0037">
    <property type="taxonomic scope" value="Bacteria"/>
</dbReference>
<protein>
    <recommendedName>
        <fullName evidence="8">tRNA(Ile)-lysidine synthase</fullName>
        <ecNumber evidence="8">6.3.4.19</ecNumber>
    </recommendedName>
    <alternativeName>
        <fullName evidence="8">tRNA(Ile)-2-lysyl-cytidine synthase</fullName>
    </alternativeName>
    <alternativeName>
        <fullName evidence="8">tRNA(Ile)-lysidine synthetase</fullName>
    </alternativeName>
</protein>
<dbReference type="CDD" id="cd01992">
    <property type="entry name" value="TilS_N"/>
    <property type="match status" value="1"/>
</dbReference>